<dbReference type="EMBL" id="FOHE01000001">
    <property type="protein sequence ID" value="SES62217.1"/>
    <property type="molecule type" value="Genomic_DNA"/>
</dbReference>
<accession>A0A1H9Y0H3</accession>
<keyword evidence="1" id="KW-0812">Transmembrane</keyword>
<feature type="transmembrane region" description="Helical" evidence="1">
    <location>
        <begin position="44"/>
        <end position="62"/>
    </location>
</feature>
<feature type="transmembrane region" description="Helical" evidence="1">
    <location>
        <begin position="6"/>
        <end position="23"/>
    </location>
</feature>
<dbReference type="Pfam" id="PF13789">
    <property type="entry name" value="DUF4181"/>
    <property type="match status" value="1"/>
</dbReference>
<proteinExistence type="predicted"/>
<keyword evidence="1" id="KW-1133">Transmembrane helix</keyword>
<dbReference type="AlphaFoldDB" id="A0A1H9Y0H3"/>
<gene>
    <name evidence="2" type="ORF">SAMN05216389_10195</name>
</gene>
<dbReference type="OrthoDB" id="2455559at2"/>
<name>A0A1H9Y0H3_9BACI</name>
<feature type="transmembrane region" description="Helical" evidence="1">
    <location>
        <begin position="68"/>
        <end position="86"/>
    </location>
</feature>
<evidence type="ECO:0000313" key="3">
    <source>
        <dbReference type="Proteomes" id="UP000198618"/>
    </source>
</evidence>
<keyword evidence="3" id="KW-1185">Reference proteome</keyword>
<organism evidence="2 3">
    <name type="scientific">Oceanobacillus limi</name>
    <dbReference type="NCBI Taxonomy" id="930131"/>
    <lineage>
        <taxon>Bacteria</taxon>
        <taxon>Bacillati</taxon>
        <taxon>Bacillota</taxon>
        <taxon>Bacilli</taxon>
        <taxon>Bacillales</taxon>
        <taxon>Bacillaceae</taxon>
        <taxon>Oceanobacillus</taxon>
    </lineage>
</organism>
<feature type="transmembrane region" description="Helical" evidence="1">
    <location>
        <begin position="98"/>
        <end position="120"/>
    </location>
</feature>
<evidence type="ECO:0000256" key="1">
    <source>
        <dbReference type="SAM" id="Phobius"/>
    </source>
</evidence>
<dbReference type="RefSeq" id="WP_090865686.1">
    <property type="nucleotide sequence ID" value="NZ_FOHE01000001.1"/>
</dbReference>
<reference evidence="2 3" key="1">
    <citation type="submission" date="2016-10" db="EMBL/GenBank/DDBJ databases">
        <authorList>
            <person name="de Groot N.N."/>
        </authorList>
    </citation>
    <scope>NUCLEOTIDE SEQUENCE [LARGE SCALE GENOMIC DNA]</scope>
    <source>
        <strain evidence="2 3">IBRC-M 10780</strain>
    </source>
</reference>
<protein>
    <recommendedName>
        <fullName evidence="4">DUF4181 domain-containing protein</fullName>
    </recommendedName>
</protein>
<keyword evidence="1" id="KW-0472">Membrane</keyword>
<dbReference type="InterPro" id="IPR025441">
    <property type="entry name" value="DUF4181"/>
</dbReference>
<evidence type="ECO:0008006" key="4">
    <source>
        <dbReference type="Google" id="ProtNLM"/>
    </source>
</evidence>
<dbReference type="Proteomes" id="UP000198618">
    <property type="component" value="Unassembled WGS sequence"/>
</dbReference>
<evidence type="ECO:0000313" key="2">
    <source>
        <dbReference type="EMBL" id="SES62217.1"/>
    </source>
</evidence>
<sequence length="239" mass="28610">MLNFLILFIVVVNLIAAIVAYYIKEKYTYVTDHQYPPFTNTHKWGNRILTLLIIFSVVGAFVFSYTEVYLFIAIALLMIQHGFSAFMKYKYEREDKEYLINFVWMISSFVILVGFLFFTLPIKTIDDVTQINPDEIERLEMVMDVWDGEEIHYHRGTIEDKQTIDTILSELSKVEFRNNLFDFEKQDGSYDLTIRNSDYYFIRIYEDYLTIDFEDYKVVGENNLYRMLEESDIDWENLD</sequence>